<evidence type="ECO:0000259" key="4">
    <source>
        <dbReference type="PROSITE" id="PS50888"/>
    </source>
</evidence>
<proteinExistence type="predicted"/>
<dbReference type="SUPFAM" id="SSF55785">
    <property type="entry name" value="PYP-like sensor domain (PAS domain)"/>
    <property type="match status" value="1"/>
</dbReference>
<dbReference type="Proteomes" id="UP000681722">
    <property type="component" value="Unassembled WGS sequence"/>
</dbReference>
<evidence type="ECO:0000259" key="3">
    <source>
        <dbReference type="PROSITE" id="PS50112"/>
    </source>
</evidence>
<keyword evidence="7" id="KW-1185">Reference proteome</keyword>
<dbReference type="OrthoDB" id="10016818at2759"/>
<dbReference type="InterPro" id="IPR035965">
    <property type="entry name" value="PAS-like_dom_sf"/>
</dbReference>
<feature type="chain" id="PRO_5036409666" evidence="2">
    <location>
        <begin position="25"/>
        <end position="654"/>
    </location>
</feature>
<keyword evidence="2" id="KW-0732">Signal</keyword>
<dbReference type="Gene3D" id="3.30.450.20">
    <property type="entry name" value="PAS domain"/>
    <property type="match status" value="1"/>
</dbReference>
<accession>A0A813YQM3</accession>
<sequence length="654" mass="74634">MIFIPLSILSTIILLWSLVKYSTALNCFKCMTTNVDNDTCNDPFNAIENQLEFDCQATWKGKQGTFPARFCVKISGTVLDIEENVNSTYLYKKIFLRTCIVENIMDSTKSPDSTGNFRLQGFQGLIGLRIQGTIAMNHPSFYQTGLPLDNISASSLYRVPMNYQLLNNPIGSNFQDFRTIFQPQASNGPTIQYYPPIASPPSLTENSERDIFDLDSPSISSQSDNSILSIDSFPTQYQQKSNDYSIRPVPTTASSDENDGTNDENEGSKILRKRKKHTQVEKQRRQLEKSHFREMSILLSDSTDSQTAKHRYLDLLNIATKKIIELHTKHTNDPLKPSNLTEKELNYLLIQANTSFVFVLLLEINNQFGDIVYVTDSIQRVLNFTSKQIINKKFYDLIHPDDVEMVRNELNSLSYNLTSGIKCHLKCKIRKSLDNNTYTPIIIDGITKYIRKGLLLSSVADPSSTMFVVVCVAHLPRIVTFADKNQLQNNDTLRFRCRCSPKDWKIFLIDRSYSNLDIGNGINDTIGQCLFNFIHNNQQILQLFEQASIRQIVNEQQHKCQLKCNGNLILMNLTIKSHYNPVTHQPDFIECTFDSCSSDTNHIQMISGNLDNNFTFNPNDLWDDTLIDVSQQPEDQTLYEAFFDSLDSILENPC</sequence>
<comment type="caution">
    <text evidence="5">The sequence shown here is derived from an EMBL/GenBank/DDBJ whole genome shotgun (WGS) entry which is preliminary data.</text>
</comment>
<dbReference type="Pfam" id="PF00989">
    <property type="entry name" value="PAS"/>
    <property type="match status" value="1"/>
</dbReference>
<organism evidence="5 7">
    <name type="scientific">Didymodactylos carnosus</name>
    <dbReference type="NCBI Taxonomy" id="1234261"/>
    <lineage>
        <taxon>Eukaryota</taxon>
        <taxon>Metazoa</taxon>
        <taxon>Spiralia</taxon>
        <taxon>Gnathifera</taxon>
        <taxon>Rotifera</taxon>
        <taxon>Eurotatoria</taxon>
        <taxon>Bdelloidea</taxon>
        <taxon>Philodinida</taxon>
        <taxon>Philodinidae</taxon>
        <taxon>Didymodactylos</taxon>
    </lineage>
</organism>
<dbReference type="InterPro" id="IPR050933">
    <property type="entry name" value="Circadian_TF"/>
</dbReference>
<dbReference type="AlphaFoldDB" id="A0A813YQM3"/>
<dbReference type="GO" id="GO:0046983">
    <property type="term" value="F:protein dimerization activity"/>
    <property type="evidence" value="ECO:0007669"/>
    <property type="project" value="InterPro"/>
</dbReference>
<evidence type="ECO:0000313" key="5">
    <source>
        <dbReference type="EMBL" id="CAF0888269.1"/>
    </source>
</evidence>
<dbReference type="Proteomes" id="UP000663829">
    <property type="component" value="Unassembled WGS sequence"/>
</dbReference>
<dbReference type="PROSITE" id="PS50112">
    <property type="entry name" value="PAS"/>
    <property type="match status" value="1"/>
</dbReference>
<feature type="signal peptide" evidence="2">
    <location>
        <begin position="1"/>
        <end position="24"/>
    </location>
</feature>
<dbReference type="EMBL" id="CAJNOQ010001347">
    <property type="protein sequence ID" value="CAF0888269.1"/>
    <property type="molecule type" value="Genomic_DNA"/>
</dbReference>
<dbReference type="InterPro" id="IPR000014">
    <property type="entry name" value="PAS"/>
</dbReference>
<dbReference type="CDD" id="cd00130">
    <property type="entry name" value="PAS"/>
    <property type="match status" value="1"/>
</dbReference>
<dbReference type="PROSITE" id="PS50888">
    <property type="entry name" value="BHLH"/>
    <property type="match status" value="1"/>
</dbReference>
<dbReference type="SMART" id="SM00091">
    <property type="entry name" value="PAS"/>
    <property type="match status" value="1"/>
</dbReference>
<dbReference type="InterPro" id="IPR013767">
    <property type="entry name" value="PAS_fold"/>
</dbReference>
<name>A0A813YQM3_9BILA</name>
<evidence type="ECO:0000313" key="6">
    <source>
        <dbReference type="EMBL" id="CAF3673075.1"/>
    </source>
</evidence>
<gene>
    <name evidence="5" type="ORF">GPM918_LOCUS7982</name>
    <name evidence="6" type="ORF">SRO942_LOCUS7982</name>
</gene>
<feature type="domain" description="BHLH" evidence="4">
    <location>
        <begin position="272"/>
        <end position="326"/>
    </location>
</feature>
<feature type="region of interest" description="Disordered" evidence="1">
    <location>
        <begin position="238"/>
        <end position="286"/>
    </location>
</feature>
<feature type="domain" description="PAS" evidence="3">
    <location>
        <begin position="369"/>
        <end position="420"/>
    </location>
</feature>
<reference evidence="5" key="1">
    <citation type="submission" date="2021-02" db="EMBL/GenBank/DDBJ databases">
        <authorList>
            <person name="Nowell W R."/>
        </authorList>
    </citation>
    <scope>NUCLEOTIDE SEQUENCE</scope>
</reference>
<dbReference type="InterPro" id="IPR011598">
    <property type="entry name" value="bHLH_dom"/>
</dbReference>
<dbReference type="GO" id="GO:0006355">
    <property type="term" value="P:regulation of DNA-templated transcription"/>
    <property type="evidence" value="ECO:0007669"/>
    <property type="project" value="InterPro"/>
</dbReference>
<evidence type="ECO:0000256" key="1">
    <source>
        <dbReference type="SAM" id="MobiDB-lite"/>
    </source>
</evidence>
<dbReference type="EMBL" id="CAJOBC010001347">
    <property type="protein sequence ID" value="CAF3673075.1"/>
    <property type="molecule type" value="Genomic_DNA"/>
</dbReference>
<evidence type="ECO:0000313" key="7">
    <source>
        <dbReference type="Proteomes" id="UP000663829"/>
    </source>
</evidence>
<protein>
    <submittedName>
        <fullName evidence="5">Uncharacterized protein</fullName>
    </submittedName>
</protein>
<feature type="compositionally biased region" description="Acidic residues" evidence="1">
    <location>
        <begin position="256"/>
        <end position="265"/>
    </location>
</feature>
<evidence type="ECO:0000256" key="2">
    <source>
        <dbReference type="SAM" id="SignalP"/>
    </source>
</evidence>
<dbReference type="PANTHER" id="PTHR23042">
    <property type="entry name" value="CIRCADIAN PROTEIN CLOCK/ARNT/BMAL/PAS"/>
    <property type="match status" value="1"/>
</dbReference>